<keyword evidence="3" id="KW-0732">Signal</keyword>
<evidence type="ECO:0000256" key="6">
    <source>
        <dbReference type="SAM" id="Phobius"/>
    </source>
</evidence>
<dbReference type="Gene3D" id="1.10.4030.10">
    <property type="entry name" value="Porin chaperone SurA, peptide-binding domain"/>
    <property type="match status" value="1"/>
</dbReference>
<feature type="transmembrane region" description="Helical" evidence="6">
    <location>
        <begin position="38"/>
        <end position="58"/>
    </location>
</feature>
<comment type="catalytic activity">
    <reaction evidence="1">
        <text>[protein]-peptidylproline (omega=180) = [protein]-peptidylproline (omega=0)</text>
        <dbReference type="Rhea" id="RHEA:16237"/>
        <dbReference type="Rhea" id="RHEA-COMP:10747"/>
        <dbReference type="Rhea" id="RHEA-COMP:10748"/>
        <dbReference type="ChEBI" id="CHEBI:83833"/>
        <dbReference type="ChEBI" id="CHEBI:83834"/>
        <dbReference type="EC" id="5.2.1.8"/>
    </reaction>
</comment>
<organism evidence="7 8">
    <name type="scientific">Candidatus Woesebacteria bacterium RIFCSPHIGHO2_01_FULL_41_10</name>
    <dbReference type="NCBI Taxonomy" id="1802500"/>
    <lineage>
        <taxon>Bacteria</taxon>
        <taxon>Candidatus Woeseibacteriota</taxon>
    </lineage>
</organism>
<dbReference type="Pfam" id="PF13624">
    <property type="entry name" value="SurA_N_3"/>
    <property type="match status" value="1"/>
</dbReference>
<accession>A0A1F7YN66</accession>
<dbReference type="GO" id="GO:0003755">
    <property type="term" value="F:peptidyl-prolyl cis-trans isomerase activity"/>
    <property type="evidence" value="ECO:0007669"/>
    <property type="project" value="UniProtKB-KW"/>
</dbReference>
<dbReference type="InterPro" id="IPR027304">
    <property type="entry name" value="Trigger_fact/SurA_dom_sf"/>
</dbReference>
<keyword evidence="5" id="KW-0413">Isomerase</keyword>
<protein>
    <recommendedName>
        <fullName evidence="2">peptidylprolyl isomerase</fullName>
        <ecNumber evidence="2">5.2.1.8</ecNumber>
    </recommendedName>
</protein>
<name>A0A1F7YN66_9BACT</name>
<evidence type="ECO:0000256" key="2">
    <source>
        <dbReference type="ARBA" id="ARBA00013194"/>
    </source>
</evidence>
<dbReference type="PANTHER" id="PTHR47245:SF1">
    <property type="entry name" value="FOLDASE PROTEIN PRSA"/>
    <property type="match status" value="1"/>
</dbReference>
<evidence type="ECO:0000313" key="8">
    <source>
        <dbReference type="Proteomes" id="UP000177263"/>
    </source>
</evidence>
<keyword evidence="6" id="KW-0472">Membrane</keyword>
<dbReference type="InterPro" id="IPR050245">
    <property type="entry name" value="PrsA_foldase"/>
</dbReference>
<evidence type="ECO:0000313" key="7">
    <source>
        <dbReference type="EMBL" id="OGM28742.1"/>
    </source>
</evidence>
<keyword evidence="6" id="KW-1133">Transmembrane helix</keyword>
<dbReference type="SUPFAM" id="SSF109998">
    <property type="entry name" value="Triger factor/SurA peptide-binding domain-like"/>
    <property type="match status" value="1"/>
</dbReference>
<proteinExistence type="predicted"/>
<sequence length="230" mass="25747">MSARSTKKTTATKKVLVKDELVKAEVKFSKPMFGRQRFTLLLALIIAGGLLYLMRSYFVAAVVNGRPISRFSLLQQLEKSQGSQMLETLVIEELIRQEAKKNGVAVSPEELQTKISSIETEVSASGQNIDELLAAQGMTRDSFSEQVKLQLMLEKLVANQSPVTEEEIAKYISENETYFPSGITDEEKRETAISQIDQQRASEAIQTLIARLQSEADVQYWVSYQPTAAY</sequence>
<dbReference type="AlphaFoldDB" id="A0A1F7YN66"/>
<evidence type="ECO:0000256" key="4">
    <source>
        <dbReference type="ARBA" id="ARBA00023110"/>
    </source>
</evidence>
<comment type="caution">
    <text evidence="7">The sequence shown here is derived from an EMBL/GenBank/DDBJ whole genome shotgun (WGS) entry which is preliminary data.</text>
</comment>
<dbReference type="PANTHER" id="PTHR47245">
    <property type="entry name" value="PEPTIDYLPROLYL ISOMERASE"/>
    <property type="match status" value="1"/>
</dbReference>
<dbReference type="Proteomes" id="UP000177263">
    <property type="component" value="Unassembled WGS sequence"/>
</dbReference>
<gene>
    <name evidence="7" type="ORF">A2801_03545</name>
</gene>
<dbReference type="EMBL" id="MGGM01000024">
    <property type="protein sequence ID" value="OGM28742.1"/>
    <property type="molecule type" value="Genomic_DNA"/>
</dbReference>
<evidence type="ECO:0000256" key="1">
    <source>
        <dbReference type="ARBA" id="ARBA00000971"/>
    </source>
</evidence>
<evidence type="ECO:0000256" key="5">
    <source>
        <dbReference type="ARBA" id="ARBA00023235"/>
    </source>
</evidence>
<dbReference type="STRING" id="1802500.A2801_03545"/>
<keyword evidence="6" id="KW-0812">Transmembrane</keyword>
<keyword evidence="4" id="KW-0697">Rotamase</keyword>
<evidence type="ECO:0000256" key="3">
    <source>
        <dbReference type="ARBA" id="ARBA00022729"/>
    </source>
</evidence>
<dbReference type="EC" id="5.2.1.8" evidence="2"/>
<reference evidence="7 8" key="1">
    <citation type="journal article" date="2016" name="Nat. Commun.">
        <title>Thousands of microbial genomes shed light on interconnected biogeochemical processes in an aquifer system.</title>
        <authorList>
            <person name="Anantharaman K."/>
            <person name="Brown C.T."/>
            <person name="Hug L.A."/>
            <person name="Sharon I."/>
            <person name="Castelle C.J."/>
            <person name="Probst A.J."/>
            <person name="Thomas B.C."/>
            <person name="Singh A."/>
            <person name="Wilkins M.J."/>
            <person name="Karaoz U."/>
            <person name="Brodie E.L."/>
            <person name="Williams K.H."/>
            <person name="Hubbard S.S."/>
            <person name="Banfield J.F."/>
        </authorList>
    </citation>
    <scope>NUCLEOTIDE SEQUENCE [LARGE SCALE GENOMIC DNA]</scope>
</reference>